<evidence type="ECO:0000313" key="5">
    <source>
        <dbReference type="Proteomes" id="UP000733611"/>
    </source>
</evidence>
<dbReference type="EMBL" id="JAHLFE010000060">
    <property type="protein sequence ID" value="MBU3843874.1"/>
    <property type="molecule type" value="Genomic_DNA"/>
</dbReference>
<keyword evidence="3" id="KW-1133">Transmembrane helix</keyword>
<keyword evidence="2" id="KW-0378">Hydrolase</keyword>
<dbReference type="GO" id="GO:0046872">
    <property type="term" value="F:metal ion binding"/>
    <property type="evidence" value="ECO:0007669"/>
    <property type="project" value="UniProtKB-KW"/>
</dbReference>
<proteinExistence type="predicted"/>
<evidence type="ECO:0000256" key="1">
    <source>
        <dbReference type="ARBA" id="ARBA00022723"/>
    </source>
</evidence>
<feature type="transmembrane region" description="Helical" evidence="3">
    <location>
        <begin position="6"/>
        <end position="25"/>
    </location>
</feature>
<evidence type="ECO:0000256" key="3">
    <source>
        <dbReference type="SAM" id="Phobius"/>
    </source>
</evidence>
<dbReference type="PANTHER" id="PTHR31302">
    <property type="entry name" value="TRANSMEMBRANE PROTEIN WITH METALLOPHOSPHOESTERASE DOMAIN-RELATED"/>
    <property type="match status" value="1"/>
</dbReference>
<keyword evidence="3" id="KW-0472">Membrane</keyword>
<dbReference type="AlphaFoldDB" id="A0A948TFC1"/>
<evidence type="ECO:0000256" key="2">
    <source>
        <dbReference type="ARBA" id="ARBA00022801"/>
    </source>
</evidence>
<feature type="transmembrane region" description="Helical" evidence="3">
    <location>
        <begin position="65"/>
        <end position="91"/>
    </location>
</feature>
<protein>
    <recommendedName>
        <fullName evidence="6">Calcineurin-like phosphoesterase domain-containing protein</fullName>
    </recommendedName>
</protein>
<evidence type="ECO:0000313" key="4">
    <source>
        <dbReference type="EMBL" id="MBU3843874.1"/>
    </source>
</evidence>
<dbReference type="SUPFAM" id="SSF56300">
    <property type="entry name" value="Metallo-dependent phosphatases"/>
    <property type="match status" value="1"/>
</dbReference>
<keyword evidence="1" id="KW-0479">Metal-binding</keyword>
<name>A0A948TFC1_9GAMM</name>
<dbReference type="GO" id="GO:0009245">
    <property type="term" value="P:lipid A biosynthetic process"/>
    <property type="evidence" value="ECO:0007669"/>
    <property type="project" value="TreeGrafter"/>
</dbReference>
<reference evidence="4" key="2">
    <citation type="submission" date="2021-04" db="EMBL/GenBank/DDBJ databases">
        <authorList>
            <person name="Gilroy R."/>
        </authorList>
    </citation>
    <scope>NUCLEOTIDE SEQUENCE</scope>
    <source>
        <strain evidence="4">378</strain>
    </source>
</reference>
<feature type="transmembrane region" description="Helical" evidence="3">
    <location>
        <begin position="32"/>
        <end position="53"/>
    </location>
</feature>
<gene>
    <name evidence="4" type="ORF">H9847_03235</name>
</gene>
<organism evidence="4 5">
    <name type="scientific">Candidatus Anaerobiospirillum pullicola</name>
    <dbReference type="NCBI Taxonomy" id="2838451"/>
    <lineage>
        <taxon>Bacteria</taxon>
        <taxon>Pseudomonadati</taxon>
        <taxon>Pseudomonadota</taxon>
        <taxon>Gammaproteobacteria</taxon>
        <taxon>Aeromonadales</taxon>
        <taxon>Succinivibrionaceae</taxon>
        <taxon>Anaerobiospirillum</taxon>
    </lineage>
</organism>
<feature type="transmembrane region" description="Helical" evidence="3">
    <location>
        <begin position="550"/>
        <end position="567"/>
    </location>
</feature>
<dbReference type="PANTHER" id="PTHR31302:SF31">
    <property type="entry name" value="PHOSPHODIESTERASE YAEI"/>
    <property type="match status" value="1"/>
</dbReference>
<dbReference type="InterPro" id="IPR029052">
    <property type="entry name" value="Metallo-depent_PP-like"/>
</dbReference>
<evidence type="ECO:0008006" key="6">
    <source>
        <dbReference type="Google" id="ProtNLM"/>
    </source>
</evidence>
<dbReference type="InterPro" id="IPR051158">
    <property type="entry name" value="Metallophosphoesterase_sf"/>
</dbReference>
<dbReference type="GO" id="GO:0008758">
    <property type="term" value="F:UDP-2,3-diacylglucosamine hydrolase activity"/>
    <property type="evidence" value="ECO:0007669"/>
    <property type="project" value="TreeGrafter"/>
</dbReference>
<reference evidence="4" key="1">
    <citation type="journal article" date="2021" name="PeerJ">
        <title>Extensive microbial diversity within the chicken gut microbiome revealed by metagenomics and culture.</title>
        <authorList>
            <person name="Gilroy R."/>
            <person name="Ravi A."/>
            <person name="Getino M."/>
            <person name="Pursley I."/>
            <person name="Horton D.L."/>
            <person name="Alikhan N.F."/>
            <person name="Baker D."/>
            <person name="Gharbi K."/>
            <person name="Hall N."/>
            <person name="Watson M."/>
            <person name="Adriaenssens E.M."/>
            <person name="Foster-Nyarko E."/>
            <person name="Jarju S."/>
            <person name="Secka A."/>
            <person name="Antonio M."/>
            <person name="Oren A."/>
            <person name="Chaudhuri R.R."/>
            <person name="La Ragione R."/>
            <person name="Hildebrand F."/>
            <person name="Pallen M.J."/>
        </authorList>
    </citation>
    <scope>NUCLEOTIDE SEQUENCE</scope>
    <source>
        <strain evidence="4">378</strain>
    </source>
</reference>
<comment type="caution">
    <text evidence="4">The sequence shown here is derived from an EMBL/GenBank/DDBJ whole genome shotgun (WGS) entry which is preliminary data.</text>
</comment>
<dbReference type="GO" id="GO:0016020">
    <property type="term" value="C:membrane"/>
    <property type="evidence" value="ECO:0007669"/>
    <property type="project" value="GOC"/>
</dbReference>
<sequence>MSLSLTLCTLVFIIAWLVFFSLYCLTSLRIGLRLLLTTALALLTTSHLFLLYLGDNYDITIYPVFFYITTYLVNLTAFCLPLALIIALILISRRSYKQLRFLFWHHNKGQHQTKGTTTANKSSPHLSLRQRLSSVASTVKAIPDALSANIARFYTSKLWRKPYSLALGAYGLDNEADFGNSFADAALAPVLVANHKHNQTATSSDTKATASFNDNAHSSASTFNSTAVTTDKSSAADSAAAGTQGTANVRVLATVKAAASNVSQALHLTSRAKDNGKVKGLSGTMSGSFVQEQVAHANKNADKLQPHSVTSAYGAHSLAEQEAQELNAELLTEITLQDKQRLERRMRTHKKGLPYWADGDNYVEFRLKLSQLPPEESYSVSWSSGNGNHIIFTDSNGQRSVVDTSIYDRLEYRHRHKGGALYHKHEAVQANALSDFGDAWMEASSIHEKEQESSAEEEEELIEREAQAVYAAAHHGHSTMQDTLAAQLLEETKSLGKGYHYDGEYIPIAIPDEIDQPNQGGDYGYRLADGAVHTKAWYHRLSLKELTKQVGAICFFVLAVVSGYSSFQALSLPSVNTVVVSLDVPEKFDGLTIVMLSDLNIGAYNPQARLTNIVRKVTQLHPDMIVVTGNLTTSSLELARPRLHPLFRLAAPLGVYIVVGEEISHYILDSFLDIYKSQNFMFLTNETTDVHFGDQNMCIAGIANKVENAHLLDPANEELVATLSSPEFTEADFSLLLSNSAAFSRKYQDIAGHNINLMLTGNTLGNAGHVIGTVLGVKHFTYYPGMYRFSDTMEMYVSSGTNIWPFLPIRLTSKGEITQLLIHSSRLYHEPHLPGQALHVY</sequence>
<accession>A0A948TFC1</accession>
<keyword evidence="3" id="KW-0812">Transmembrane</keyword>
<dbReference type="Proteomes" id="UP000733611">
    <property type="component" value="Unassembled WGS sequence"/>
</dbReference>